<feature type="compositionally biased region" description="Low complexity" evidence="5">
    <location>
        <begin position="273"/>
        <end position="286"/>
    </location>
</feature>
<accession>A0ABR2X1I9</accession>
<comment type="caution">
    <text evidence="7">The sequence shown here is derived from an EMBL/GenBank/DDBJ whole genome shotgun (WGS) entry which is preliminary data.</text>
</comment>
<name>A0ABR2X1I9_9FUNG</name>
<keyword evidence="8" id="KW-1185">Reference proteome</keyword>
<feature type="region of interest" description="Disordered" evidence="5">
    <location>
        <begin position="718"/>
        <end position="798"/>
    </location>
</feature>
<dbReference type="EMBL" id="JASJQH010000065">
    <property type="protein sequence ID" value="KAK9767633.1"/>
    <property type="molecule type" value="Genomic_DNA"/>
</dbReference>
<feature type="compositionally biased region" description="Low complexity" evidence="5">
    <location>
        <begin position="127"/>
        <end position="136"/>
    </location>
</feature>
<protein>
    <recommendedName>
        <fullName evidence="6">SP-RING-type domain-containing protein</fullName>
    </recommendedName>
</protein>
<feature type="region of interest" description="Disordered" evidence="5">
    <location>
        <begin position="127"/>
        <end position="149"/>
    </location>
</feature>
<keyword evidence="2 4" id="KW-0863">Zinc-finger</keyword>
<proteinExistence type="predicted"/>
<evidence type="ECO:0000256" key="1">
    <source>
        <dbReference type="ARBA" id="ARBA00022723"/>
    </source>
</evidence>
<gene>
    <name evidence="7" type="ORF">K7432_002440</name>
</gene>
<feature type="domain" description="SP-RING-type" evidence="6">
    <location>
        <begin position="622"/>
        <end position="703"/>
    </location>
</feature>
<dbReference type="PANTHER" id="PTHR10782:SF4">
    <property type="entry name" value="TONALLI, ISOFORM E"/>
    <property type="match status" value="1"/>
</dbReference>
<dbReference type="Gene3D" id="3.30.40.10">
    <property type="entry name" value="Zinc/RING finger domain, C3HC4 (zinc finger)"/>
    <property type="match status" value="1"/>
</dbReference>
<evidence type="ECO:0000256" key="4">
    <source>
        <dbReference type="PROSITE-ProRule" id="PRU00452"/>
    </source>
</evidence>
<feature type="compositionally biased region" description="Polar residues" evidence="5">
    <location>
        <begin position="259"/>
        <end position="272"/>
    </location>
</feature>
<evidence type="ECO:0000313" key="7">
    <source>
        <dbReference type="EMBL" id="KAK9767633.1"/>
    </source>
</evidence>
<dbReference type="PROSITE" id="PS51044">
    <property type="entry name" value="ZF_SP_RING"/>
    <property type="match status" value="1"/>
</dbReference>
<feature type="region of interest" description="Disordered" evidence="5">
    <location>
        <begin position="27"/>
        <end position="78"/>
    </location>
</feature>
<evidence type="ECO:0000256" key="3">
    <source>
        <dbReference type="ARBA" id="ARBA00022833"/>
    </source>
</evidence>
<dbReference type="InterPro" id="IPR004181">
    <property type="entry name" value="Znf_MIZ"/>
</dbReference>
<evidence type="ECO:0000259" key="6">
    <source>
        <dbReference type="PROSITE" id="PS51044"/>
    </source>
</evidence>
<organism evidence="7 8">
    <name type="scientific">Basidiobolus ranarum</name>
    <dbReference type="NCBI Taxonomy" id="34480"/>
    <lineage>
        <taxon>Eukaryota</taxon>
        <taxon>Fungi</taxon>
        <taxon>Fungi incertae sedis</taxon>
        <taxon>Zoopagomycota</taxon>
        <taxon>Entomophthoromycotina</taxon>
        <taxon>Basidiobolomycetes</taxon>
        <taxon>Basidiobolales</taxon>
        <taxon>Basidiobolaceae</taxon>
        <taxon>Basidiobolus</taxon>
    </lineage>
</organism>
<feature type="compositionally biased region" description="Polar residues" evidence="5">
    <location>
        <begin position="37"/>
        <end position="70"/>
    </location>
</feature>
<dbReference type="CDD" id="cd16650">
    <property type="entry name" value="SP-RING_PIAS-like"/>
    <property type="match status" value="1"/>
</dbReference>
<sequence>MSNLDELQSILSDLSKQYGNFTDAINPLPSELEKTDNLNSESATSEINSETLSVSDLQLNPQRATNNQLPPQRGISTSEVSSYISSSQPLRAAIPATPSSIATYPTSRTQTSMYPYFYSQLPYQQQLPSNQLNNPRPQDRGFPSENSIGLYDSTARANREPKFSSQISNNFTSATNPVQPKISSYFVSQQAQQQQSLNSYLAEKNSYSTSSYANTTPWNSEINTSSPNPLYNASSNSSARFAPTTQLFLNQPIFPQSYQPQQTQRNTNSLQGSKANSSIRASESSSKSSVKNKRIILGDDDILRLTRLIPKSSQVVKKCLESPQNMEYLTEVELKTIAIYLRQRYSLSAITPNVSKKHLIQIISFVIGVDDVGKNTDIYTQQQNHNPSYGLDKSSLPGLNTRNMQLPTDNELQLFNAQYKPIPFLKSITRLWCQKIPYKVVLPAKVSYYSHSFTAMIPLALFDTSIPSSGNRRLVHISIFSLDTKQMLEASVLNQAIQLKIDGNYVVLSKKQTMPGIQYFDITSFVEKALANRSDSHLTIIISVPTKCARQDIMAIHSLVHQSIDEITAKVYSQTIMQLQRHAKKPLHITIPTKLDDVEKALMNFAANFKDTAPTTTKSALEDDDIEMGDQIISFICPLSLKKIRHPSKGKNCKHAQCFDAQNYITCNEGNIKWKCTVCNQELPFSEMIIDIKFKNYLNDYPDLERCLIHSDGSTAPLPQDDIKSRTSTPAISELTDNDRPPKRTISEVIELSDESDEEIERSSRLKTNSNSNASKHPKISSLSSSDPNAGPEVIVLD</sequence>
<keyword evidence="3" id="KW-0862">Zinc</keyword>
<evidence type="ECO:0000256" key="5">
    <source>
        <dbReference type="SAM" id="MobiDB-lite"/>
    </source>
</evidence>
<dbReference type="Proteomes" id="UP001479436">
    <property type="component" value="Unassembled WGS sequence"/>
</dbReference>
<dbReference type="PANTHER" id="PTHR10782">
    <property type="entry name" value="ZINC FINGER MIZ DOMAIN-CONTAINING PROTEIN"/>
    <property type="match status" value="1"/>
</dbReference>
<keyword evidence="1" id="KW-0479">Metal-binding</keyword>
<feature type="region of interest" description="Disordered" evidence="5">
    <location>
        <begin position="259"/>
        <end position="286"/>
    </location>
</feature>
<dbReference type="InterPro" id="IPR013083">
    <property type="entry name" value="Znf_RING/FYVE/PHD"/>
</dbReference>
<reference evidence="7 8" key="1">
    <citation type="submission" date="2023-04" db="EMBL/GenBank/DDBJ databases">
        <title>Genome of Basidiobolus ranarum AG-B5.</title>
        <authorList>
            <person name="Stajich J.E."/>
            <person name="Carter-House D."/>
            <person name="Gryganskyi A."/>
        </authorList>
    </citation>
    <scope>NUCLEOTIDE SEQUENCE [LARGE SCALE GENOMIC DNA]</scope>
    <source>
        <strain evidence="7 8">AG-B5</strain>
    </source>
</reference>
<evidence type="ECO:0000256" key="2">
    <source>
        <dbReference type="ARBA" id="ARBA00022771"/>
    </source>
</evidence>
<dbReference type="Pfam" id="PF02891">
    <property type="entry name" value="zf-MIZ"/>
    <property type="match status" value="1"/>
</dbReference>
<evidence type="ECO:0000313" key="8">
    <source>
        <dbReference type="Proteomes" id="UP001479436"/>
    </source>
</evidence>
<feature type="compositionally biased region" description="Basic and acidic residues" evidence="5">
    <location>
        <begin position="737"/>
        <end position="746"/>
    </location>
</feature>
<feature type="compositionally biased region" description="Acidic residues" evidence="5">
    <location>
        <begin position="751"/>
        <end position="760"/>
    </location>
</feature>